<dbReference type="EMBL" id="JACHIR010000001">
    <property type="protein sequence ID" value="MBB5889366.1"/>
    <property type="molecule type" value="Genomic_DNA"/>
</dbReference>
<feature type="transmembrane region" description="Helical" evidence="1">
    <location>
        <begin position="33"/>
        <end position="54"/>
    </location>
</feature>
<comment type="caution">
    <text evidence="2">The sequence shown here is derived from an EMBL/GenBank/DDBJ whole genome shotgun (WGS) entry which is preliminary data.</text>
</comment>
<name>A0A7W9KBA7_9PSEU</name>
<protein>
    <submittedName>
        <fullName evidence="2">Uncharacterized protein</fullName>
    </submittedName>
</protein>
<keyword evidence="1" id="KW-1133">Transmembrane helix</keyword>
<reference evidence="2 3" key="1">
    <citation type="submission" date="2020-08" db="EMBL/GenBank/DDBJ databases">
        <title>Sequencing the genomes of 1000 actinobacteria strains.</title>
        <authorList>
            <person name="Klenk H.-P."/>
        </authorList>
    </citation>
    <scope>NUCLEOTIDE SEQUENCE [LARGE SCALE GENOMIC DNA]</scope>
    <source>
        <strain evidence="2 3">DSM 43851</strain>
    </source>
</reference>
<evidence type="ECO:0000313" key="3">
    <source>
        <dbReference type="Proteomes" id="UP000585638"/>
    </source>
</evidence>
<organism evidence="2 3">
    <name type="scientific">Kutzneria kofuensis</name>
    <dbReference type="NCBI Taxonomy" id="103725"/>
    <lineage>
        <taxon>Bacteria</taxon>
        <taxon>Bacillati</taxon>
        <taxon>Actinomycetota</taxon>
        <taxon>Actinomycetes</taxon>
        <taxon>Pseudonocardiales</taxon>
        <taxon>Pseudonocardiaceae</taxon>
        <taxon>Kutzneria</taxon>
    </lineage>
</organism>
<keyword evidence="1" id="KW-0472">Membrane</keyword>
<proteinExistence type="predicted"/>
<evidence type="ECO:0000313" key="2">
    <source>
        <dbReference type="EMBL" id="MBB5889366.1"/>
    </source>
</evidence>
<accession>A0A7W9KBA7</accession>
<keyword evidence="1" id="KW-0812">Transmembrane</keyword>
<evidence type="ECO:0000256" key="1">
    <source>
        <dbReference type="SAM" id="Phobius"/>
    </source>
</evidence>
<sequence>MVPTRTARLWLAAVGLALCVASALVSFRLGMTWAGVLLAVLSATTVVNIGWVAYRRRRG</sequence>
<dbReference type="RefSeq" id="WP_184858182.1">
    <property type="nucleotide sequence ID" value="NZ_BAAAWY010000037.1"/>
</dbReference>
<dbReference type="Proteomes" id="UP000585638">
    <property type="component" value="Unassembled WGS sequence"/>
</dbReference>
<gene>
    <name evidence="2" type="ORF">BJ998_000562</name>
</gene>
<dbReference type="AlphaFoldDB" id="A0A7W9KBA7"/>
<keyword evidence="3" id="KW-1185">Reference proteome</keyword>